<keyword evidence="5 6" id="KW-0472">Membrane</keyword>
<evidence type="ECO:0000256" key="5">
    <source>
        <dbReference type="ARBA" id="ARBA00023136"/>
    </source>
</evidence>
<feature type="transmembrane region" description="Helical" evidence="6">
    <location>
        <begin position="408"/>
        <end position="427"/>
    </location>
</feature>
<reference evidence="8 9" key="1">
    <citation type="submission" date="2024-08" db="EMBL/GenBank/DDBJ databases">
        <authorList>
            <person name="Cucini C."/>
            <person name="Frati F."/>
        </authorList>
    </citation>
    <scope>NUCLEOTIDE SEQUENCE [LARGE SCALE GENOMIC DNA]</scope>
</reference>
<evidence type="ECO:0000256" key="3">
    <source>
        <dbReference type="ARBA" id="ARBA00022692"/>
    </source>
</evidence>
<feature type="transmembrane region" description="Helical" evidence="6">
    <location>
        <begin position="203"/>
        <end position="223"/>
    </location>
</feature>
<dbReference type="EMBL" id="CAXLJM020000048">
    <property type="protein sequence ID" value="CAL8112156.1"/>
    <property type="molecule type" value="Genomic_DNA"/>
</dbReference>
<dbReference type="InterPro" id="IPR000276">
    <property type="entry name" value="GPCR_Rhodpsn"/>
</dbReference>
<evidence type="ECO:0000256" key="2">
    <source>
        <dbReference type="ARBA" id="ARBA00010663"/>
    </source>
</evidence>
<dbReference type="SUPFAM" id="SSF81321">
    <property type="entry name" value="Family A G protein-coupled receptor-like"/>
    <property type="match status" value="1"/>
</dbReference>
<dbReference type="InterPro" id="IPR017452">
    <property type="entry name" value="GPCR_Rhodpsn_7TM"/>
</dbReference>
<feature type="domain" description="G-protein coupled receptors family 1 profile" evidence="7">
    <location>
        <begin position="105"/>
        <end position="424"/>
    </location>
</feature>
<feature type="transmembrane region" description="Helical" evidence="6">
    <location>
        <begin position="296"/>
        <end position="319"/>
    </location>
</feature>
<dbReference type="Gene3D" id="1.20.1070.10">
    <property type="entry name" value="Rhodopsin 7-helix transmembrane proteins"/>
    <property type="match status" value="1"/>
</dbReference>
<dbReference type="PRINTS" id="PR00237">
    <property type="entry name" value="GPCRRHODOPSN"/>
</dbReference>
<dbReference type="Pfam" id="PF10324">
    <property type="entry name" value="7TM_GPCR_Srw"/>
    <property type="match status" value="1"/>
</dbReference>
<keyword evidence="3 6" id="KW-0812">Transmembrane</keyword>
<dbReference type="PANTHER" id="PTHR46273:SF15">
    <property type="entry name" value="MYOSUPPRESSIN RECEPTOR 1, ISOFORM B-RELATED"/>
    <property type="match status" value="1"/>
</dbReference>
<dbReference type="CDD" id="cd14978">
    <property type="entry name" value="7tmA_FMRFamide_R-like"/>
    <property type="match status" value="1"/>
</dbReference>
<feature type="transmembrane region" description="Helical" evidence="6">
    <location>
        <begin position="124"/>
        <end position="146"/>
    </location>
</feature>
<evidence type="ECO:0000313" key="9">
    <source>
        <dbReference type="Proteomes" id="UP001642540"/>
    </source>
</evidence>
<dbReference type="Proteomes" id="UP001642540">
    <property type="component" value="Unassembled WGS sequence"/>
</dbReference>
<dbReference type="InterPro" id="IPR019427">
    <property type="entry name" value="7TM_GPCR_serpentine_rcpt_Srw"/>
</dbReference>
<evidence type="ECO:0000259" key="7">
    <source>
        <dbReference type="PROSITE" id="PS50262"/>
    </source>
</evidence>
<keyword evidence="9" id="KW-1185">Reference proteome</keyword>
<keyword evidence="4 6" id="KW-1133">Transmembrane helix</keyword>
<comment type="similarity">
    <text evidence="2">Belongs to the G-protein coupled receptor 1 family.</text>
</comment>
<feature type="transmembrane region" description="Helical" evidence="6">
    <location>
        <begin position="90"/>
        <end position="112"/>
    </location>
</feature>
<gene>
    <name evidence="8" type="ORF">ODALV1_LOCUS15512</name>
</gene>
<evidence type="ECO:0000256" key="1">
    <source>
        <dbReference type="ARBA" id="ARBA00004370"/>
    </source>
</evidence>
<protein>
    <recommendedName>
        <fullName evidence="7">G-protein coupled receptors family 1 profile domain-containing protein</fullName>
    </recommendedName>
</protein>
<organism evidence="8 9">
    <name type="scientific">Orchesella dallaii</name>
    <dbReference type="NCBI Taxonomy" id="48710"/>
    <lineage>
        <taxon>Eukaryota</taxon>
        <taxon>Metazoa</taxon>
        <taxon>Ecdysozoa</taxon>
        <taxon>Arthropoda</taxon>
        <taxon>Hexapoda</taxon>
        <taxon>Collembola</taxon>
        <taxon>Entomobryomorpha</taxon>
        <taxon>Entomobryoidea</taxon>
        <taxon>Orchesellidae</taxon>
        <taxon>Orchesellinae</taxon>
        <taxon>Orchesella</taxon>
    </lineage>
</organism>
<comment type="caution">
    <text evidence="8">The sequence shown here is derived from an EMBL/GenBank/DDBJ whole genome shotgun (WGS) entry which is preliminary data.</text>
</comment>
<evidence type="ECO:0000313" key="8">
    <source>
        <dbReference type="EMBL" id="CAL8112156.1"/>
    </source>
</evidence>
<comment type="subcellular location">
    <subcellularLocation>
        <location evidence="1">Membrane</location>
    </subcellularLocation>
</comment>
<dbReference type="PANTHER" id="PTHR46273">
    <property type="entry name" value="MYOSUPPRESSIN RECEPTOR 1, ISOFORM B-RELATED"/>
    <property type="match status" value="1"/>
</dbReference>
<evidence type="ECO:0000256" key="4">
    <source>
        <dbReference type="ARBA" id="ARBA00022989"/>
    </source>
</evidence>
<dbReference type="InterPro" id="IPR053219">
    <property type="entry name" value="GPCR_Dmsr-1"/>
</dbReference>
<evidence type="ECO:0000256" key="6">
    <source>
        <dbReference type="SAM" id="Phobius"/>
    </source>
</evidence>
<name>A0ABP1QV45_9HEXA</name>
<feature type="transmembrane region" description="Helical" evidence="6">
    <location>
        <begin position="368"/>
        <end position="388"/>
    </location>
</feature>
<proteinExistence type="inferred from homology"/>
<feature type="transmembrane region" description="Helical" evidence="6">
    <location>
        <begin position="235"/>
        <end position="254"/>
    </location>
</feature>
<dbReference type="PROSITE" id="PS50262">
    <property type="entry name" value="G_PROTEIN_RECEP_F1_2"/>
    <property type="match status" value="1"/>
</dbReference>
<sequence>MNRNNIFLLIQGPFEHRSIEPRYIKSDAMEEDEYGSVGLFGISTLNETYEMEYTALSEESPAAGESIPLSLQLEYCGASLKAFGVAYRGIHGYTSLVVCLFGSIANILNLIVLTRREMINPTNIILTGLALADLLNMVEYIPYAIYMTHFRQEKTYGWAMFVLMHSNFSQVRKKGDMERKLDINGIYFHLLNSFLKFQVCHTISIWLNVTLAVWRYIIVAVPLKSKTVCTMERAKYAIALGYFVVPFLCIPNYLTYAVREIVKNDGASNSTVVVKKYIVNLSDRANNHPFLMTTNFWLYSVVMKLIPCAILTVVSLRLIHSLMQAKKRQNKFFANRARATEENLSSRGSGCSRSSHDFGGGSDRTTKMLLAVLLLFLVTEFPQGLLGLLSGPLGDTFFRSCYMPLADLMDFFALFNSAINFILYCAMSTKFRETFSKLFWMKQVVKFGWRQSGYMVRPVQV</sequence>
<accession>A0ABP1QV45</accession>